<dbReference type="EMBL" id="NJGC01000046">
    <property type="protein sequence ID" value="PAM66638.1"/>
    <property type="molecule type" value="Genomic_DNA"/>
</dbReference>
<dbReference type="EMBL" id="NJGC01000153">
    <property type="protein sequence ID" value="PAM64434.1"/>
    <property type="molecule type" value="Genomic_DNA"/>
</dbReference>
<protein>
    <submittedName>
        <fullName evidence="1">Uncharacterized protein</fullName>
    </submittedName>
</protein>
<reference evidence="1 3" key="1">
    <citation type="submission" date="2017-06" db="EMBL/GenBank/DDBJ databases">
        <title>Genome sequencing and assembly of Stenotrophomonas maltophilia DF07.</title>
        <authorList>
            <person name="Iyer R."/>
        </authorList>
    </citation>
    <scope>NUCLEOTIDE SEQUENCE [LARGE SCALE GENOMIC DNA]</scope>
    <source>
        <strain evidence="1 3">DF07</strain>
        <plasmid evidence="1">unnamed1</plasmid>
    </source>
</reference>
<dbReference type="AlphaFoldDB" id="A0A270MWZ8"/>
<dbReference type="Proteomes" id="UP000216433">
    <property type="component" value="Unassembled WGS sequence"/>
</dbReference>
<evidence type="ECO:0000313" key="2">
    <source>
        <dbReference type="EMBL" id="PAM66638.1"/>
    </source>
</evidence>
<gene>
    <name evidence="2" type="ORF">CEK00_20970</name>
    <name evidence="1" type="ORF">CEK00_22530</name>
</gene>
<proteinExistence type="predicted"/>
<organism evidence="1 3">
    <name type="scientific">Stenotrophomonas maltophilia</name>
    <name type="common">Pseudomonas maltophilia</name>
    <name type="synonym">Xanthomonas maltophilia</name>
    <dbReference type="NCBI Taxonomy" id="40324"/>
    <lineage>
        <taxon>Bacteria</taxon>
        <taxon>Pseudomonadati</taxon>
        <taxon>Pseudomonadota</taxon>
        <taxon>Gammaproteobacteria</taxon>
        <taxon>Lysobacterales</taxon>
        <taxon>Lysobacteraceae</taxon>
        <taxon>Stenotrophomonas</taxon>
        <taxon>Stenotrophomonas maltophilia group</taxon>
    </lineage>
</organism>
<keyword evidence="1" id="KW-0614">Plasmid</keyword>
<comment type="caution">
    <text evidence="1">The sequence shown here is derived from an EMBL/GenBank/DDBJ whole genome shotgun (WGS) entry which is preliminary data.</text>
</comment>
<evidence type="ECO:0000313" key="1">
    <source>
        <dbReference type="EMBL" id="PAM64434.1"/>
    </source>
</evidence>
<geneLocation type="plasmid" evidence="1">
    <name>unnamed1</name>
</geneLocation>
<evidence type="ECO:0000313" key="3">
    <source>
        <dbReference type="Proteomes" id="UP000216433"/>
    </source>
</evidence>
<sequence length="244" mass="26649">MVQQAVISFDVPEVSLGPSIEASNGKSYRGTSDFYLSHSVPGNMFTGVMNIKSGQVDLFPLAPDRLDMIDTSWGQKAYSGPIHDGSQRLIEHPGQGGSGVVSHMQLVAKLADKNPDNYVGFTMLDVRSLRRSGAEWNIVNDAVSMLYGASRSLNSRHVKLIDEIPNNRDSNAEAFNHSKGSIGYHLPVEVKRHILTGIAEKLGSDHTWTAAIRSEMDREELSPNAYEIALAKKAAAISAPRLYI</sequence>
<accession>A0A270MWZ8</accession>
<name>A0A270MWZ8_STEMA</name>